<reference evidence="3 5" key="2">
    <citation type="journal article" date="2013" name="Nature">
        <title>Insights into bilaterian evolution from three spiralian genomes.</title>
        <authorList>
            <person name="Simakov O."/>
            <person name="Marletaz F."/>
            <person name="Cho S.J."/>
            <person name="Edsinger-Gonzales E."/>
            <person name="Havlak P."/>
            <person name="Hellsten U."/>
            <person name="Kuo D.H."/>
            <person name="Larsson T."/>
            <person name="Lv J."/>
            <person name="Arendt D."/>
            <person name="Savage R."/>
            <person name="Osoegawa K."/>
            <person name="de Jong P."/>
            <person name="Grimwood J."/>
            <person name="Chapman J.A."/>
            <person name="Shapiro H."/>
            <person name="Aerts A."/>
            <person name="Otillar R.P."/>
            <person name="Terry A.Y."/>
            <person name="Boore J.L."/>
            <person name="Grigoriev I.V."/>
            <person name="Lindberg D.R."/>
            <person name="Seaver E.C."/>
            <person name="Weisblat D.A."/>
            <person name="Putnam N.H."/>
            <person name="Rokhsar D.S."/>
        </authorList>
    </citation>
    <scope>NUCLEOTIDE SEQUENCE</scope>
    <source>
        <strain evidence="3 5">I ESC-2004</strain>
    </source>
</reference>
<organism evidence="3">
    <name type="scientific">Capitella teleta</name>
    <name type="common">Polychaete worm</name>
    <dbReference type="NCBI Taxonomy" id="283909"/>
    <lineage>
        <taxon>Eukaryota</taxon>
        <taxon>Metazoa</taxon>
        <taxon>Spiralia</taxon>
        <taxon>Lophotrochozoa</taxon>
        <taxon>Annelida</taxon>
        <taxon>Polychaeta</taxon>
        <taxon>Sedentaria</taxon>
        <taxon>Scolecida</taxon>
        <taxon>Capitellidae</taxon>
        <taxon>Capitella</taxon>
    </lineage>
</organism>
<dbReference type="Gene3D" id="2.60.40.10">
    <property type="entry name" value="Immunoglobulins"/>
    <property type="match status" value="1"/>
</dbReference>
<dbReference type="PROSITE" id="PS50835">
    <property type="entry name" value="IG_LIKE"/>
    <property type="match status" value="1"/>
</dbReference>
<accession>R7U735</accession>
<protein>
    <recommendedName>
        <fullName evidence="2">Ig-like domain-containing protein</fullName>
    </recommendedName>
</protein>
<dbReference type="SUPFAM" id="SSF48726">
    <property type="entry name" value="Immunoglobulin"/>
    <property type="match status" value="1"/>
</dbReference>
<gene>
    <name evidence="3" type="ORF">CAPTEDRAFT_196179</name>
</gene>
<evidence type="ECO:0000259" key="2">
    <source>
        <dbReference type="PROSITE" id="PS50835"/>
    </source>
</evidence>
<dbReference type="EMBL" id="KB306824">
    <property type="protein sequence ID" value="ELT99486.1"/>
    <property type="molecule type" value="Genomic_DNA"/>
</dbReference>
<sequence length="123" mass="14193">MAFLTIGLFLFAFAAVTKSKEQDNFYFDPAPMNTDVVEGEEVRLRCDVSNRKMISFYWTLNGRRLSNDSRRYQDDSDLRILRVDRDRDLGSYRCIATNVTTGISVTSTEAKLNMHLVFVCLTF</sequence>
<evidence type="ECO:0000313" key="4">
    <source>
        <dbReference type="EnsemblMetazoa" id="CapteP196179"/>
    </source>
</evidence>
<proteinExistence type="predicted"/>
<reference evidence="4" key="3">
    <citation type="submission" date="2015-06" db="UniProtKB">
        <authorList>
            <consortium name="EnsemblMetazoa"/>
        </authorList>
    </citation>
    <scope>IDENTIFICATION</scope>
</reference>
<dbReference type="AlphaFoldDB" id="R7U735"/>
<evidence type="ECO:0000256" key="1">
    <source>
        <dbReference type="SAM" id="SignalP"/>
    </source>
</evidence>
<dbReference type="OrthoDB" id="2413561at2759"/>
<dbReference type="InterPro" id="IPR003598">
    <property type="entry name" value="Ig_sub2"/>
</dbReference>
<name>R7U735_CAPTE</name>
<feature type="domain" description="Ig-like" evidence="2">
    <location>
        <begin position="29"/>
        <end position="113"/>
    </location>
</feature>
<dbReference type="EMBL" id="AMQN01001935">
    <property type="status" value="NOT_ANNOTATED_CDS"/>
    <property type="molecule type" value="Genomic_DNA"/>
</dbReference>
<feature type="chain" id="PRO_5008787754" description="Ig-like domain-containing protein" evidence="1">
    <location>
        <begin position="20"/>
        <end position="123"/>
    </location>
</feature>
<dbReference type="HOGENOM" id="CLU_156081_0_0_1"/>
<evidence type="ECO:0000313" key="5">
    <source>
        <dbReference type="Proteomes" id="UP000014760"/>
    </source>
</evidence>
<dbReference type="OMA" id="VEMENNW"/>
<dbReference type="SMART" id="SM00409">
    <property type="entry name" value="IG"/>
    <property type="match status" value="1"/>
</dbReference>
<dbReference type="STRING" id="283909.R7U735"/>
<dbReference type="EnsemblMetazoa" id="CapteT196179">
    <property type="protein sequence ID" value="CapteP196179"/>
    <property type="gene ID" value="CapteG196179"/>
</dbReference>
<evidence type="ECO:0000313" key="3">
    <source>
        <dbReference type="EMBL" id="ELT99486.1"/>
    </source>
</evidence>
<dbReference type="Proteomes" id="UP000014760">
    <property type="component" value="Unassembled WGS sequence"/>
</dbReference>
<feature type="signal peptide" evidence="1">
    <location>
        <begin position="1"/>
        <end position="19"/>
    </location>
</feature>
<keyword evidence="1" id="KW-0732">Signal</keyword>
<dbReference type="InterPro" id="IPR007110">
    <property type="entry name" value="Ig-like_dom"/>
</dbReference>
<dbReference type="InterPro" id="IPR036179">
    <property type="entry name" value="Ig-like_dom_sf"/>
</dbReference>
<dbReference type="InterPro" id="IPR003599">
    <property type="entry name" value="Ig_sub"/>
</dbReference>
<dbReference type="InterPro" id="IPR013783">
    <property type="entry name" value="Ig-like_fold"/>
</dbReference>
<dbReference type="Pfam" id="PF13927">
    <property type="entry name" value="Ig_3"/>
    <property type="match status" value="1"/>
</dbReference>
<keyword evidence="5" id="KW-1185">Reference proteome</keyword>
<reference evidence="5" key="1">
    <citation type="submission" date="2012-12" db="EMBL/GenBank/DDBJ databases">
        <authorList>
            <person name="Hellsten U."/>
            <person name="Grimwood J."/>
            <person name="Chapman J.A."/>
            <person name="Shapiro H."/>
            <person name="Aerts A."/>
            <person name="Otillar R.P."/>
            <person name="Terry A.Y."/>
            <person name="Boore J.L."/>
            <person name="Simakov O."/>
            <person name="Marletaz F."/>
            <person name="Cho S.-J."/>
            <person name="Edsinger-Gonzales E."/>
            <person name="Havlak P."/>
            <person name="Kuo D.-H."/>
            <person name="Larsson T."/>
            <person name="Lv J."/>
            <person name="Arendt D."/>
            <person name="Savage R."/>
            <person name="Osoegawa K."/>
            <person name="de Jong P."/>
            <person name="Lindberg D.R."/>
            <person name="Seaver E.C."/>
            <person name="Weisblat D.A."/>
            <person name="Putnam N.H."/>
            <person name="Grigoriev I.V."/>
            <person name="Rokhsar D.S."/>
        </authorList>
    </citation>
    <scope>NUCLEOTIDE SEQUENCE</scope>
    <source>
        <strain evidence="5">I ESC-2004</strain>
    </source>
</reference>
<dbReference type="SMART" id="SM00408">
    <property type="entry name" value="IGc2"/>
    <property type="match status" value="1"/>
</dbReference>